<dbReference type="InterPro" id="IPR047705">
    <property type="entry name" value="AimR-like"/>
</dbReference>
<evidence type="ECO:0000313" key="2">
    <source>
        <dbReference type="Proteomes" id="UP000030528"/>
    </source>
</evidence>
<accession>A0A0A5GM77</accession>
<dbReference type="STRING" id="1385510.GCA_000425205_01626"/>
<name>A0A0A5GM77_9BACI</name>
<dbReference type="Proteomes" id="UP000030528">
    <property type="component" value="Unassembled WGS sequence"/>
</dbReference>
<organism evidence="1 2">
    <name type="scientific">Pontibacillus halophilus JSM 076056 = DSM 19796</name>
    <dbReference type="NCBI Taxonomy" id="1385510"/>
    <lineage>
        <taxon>Bacteria</taxon>
        <taxon>Bacillati</taxon>
        <taxon>Bacillota</taxon>
        <taxon>Bacilli</taxon>
        <taxon>Bacillales</taxon>
        <taxon>Bacillaceae</taxon>
        <taxon>Pontibacillus</taxon>
    </lineage>
</organism>
<keyword evidence="2" id="KW-1185">Reference proteome</keyword>
<dbReference type="RefSeq" id="WP_026800056.1">
    <property type="nucleotide sequence ID" value="NZ_AULI01000006.1"/>
</dbReference>
<dbReference type="OrthoDB" id="2692106at2"/>
<dbReference type="NCBIfam" id="NF038310">
    <property type="entry name" value="lysogeny_AimR"/>
    <property type="match status" value="1"/>
</dbReference>
<proteinExistence type="predicted"/>
<dbReference type="Pfam" id="PF22871">
    <property type="entry name" value="AimR"/>
    <property type="match status" value="1"/>
</dbReference>
<dbReference type="eggNOG" id="ENOG5031CT9">
    <property type="taxonomic scope" value="Bacteria"/>
</dbReference>
<dbReference type="EMBL" id="AVPE01000004">
    <property type="protein sequence ID" value="KGX93059.1"/>
    <property type="molecule type" value="Genomic_DNA"/>
</dbReference>
<sequence>MKKEENRMQVFSSEQLQMVHDLIGNNEPSLFSVLQQLSKEVDIKTTIFLAREFILNCQSYENQRVGMEFLYMNGFHEEMQRLIEQNRNSENKVNQEWAEVYQIILHRKQQKKFKGELIDFSNGFKTEDPSLNCLLIFIKIYGYFELDQYEVLNDLLDTSLTPLMLNVDDTLLRIYFQLRENEMLFLYHWKRNETKIARKYAKNIIDNVFNQEKKCYVLIVLALTYTFDDYRKSDEYLQEAMDIADQYHLDFYDYTIRNLVYPFIYGVNGITEGIETDDLVEKAHLMAVKGDKETALDILSKKNSLTPFQEYYMGLATDDNHYFYNSYDRFVKEKDYFYAQLPLNELRKRGCITNEESRIIN</sequence>
<evidence type="ECO:0000313" key="1">
    <source>
        <dbReference type="EMBL" id="KGX93059.1"/>
    </source>
</evidence>
<reference evidence="1 2" key="1">
    <citation type="submission" date="2013-08" db="EMBL/GenBank/DDBJ databases">
        <authorList>
            <person name="Huang J."/>
            <person name="Wang G."/>
        </authorList>
    </citation>
    <scope>NUCLEOTIDE SEQUENCE [LARGE SCALE GENOMIC DNA]</scope>
    <source>
        <strain evidence="1 2">JSM 076056</strain>
    </source>
</reference>
<dbReference type="AlphaFoldDB" id="A0A0A5GM77"/>
<protein>
    <submittedName>
        <fullName evidence="1">Uncharacterized protein</fullName>
    </submittedName>
</protein>
<comment type="caution">
    <text evidence="1">The sequence shown here is derived from an EMBL/GenBank/DDBJ whole genome shotgun (WGS) entry which is preliminary data.</text>
</comment>
<gene>
    <name evidence="1" type="ORF">N781_13975</name>
</gene>